<keyword evidence="2" id="KW-1185">Reference proteome</keyword>
<dbReference type="Gene3D" id="3.30.420.40">
    <property type="match status" value="2"/>
</dbReference>
<dbReference type="PANTHER" id="PTHR42749">
    <property type="entry name" value="CELL SHAPE-DETERMINING PROTEIN MREB"/>
    <property type="match status" value="1"/>
</dbReference>
<evidence type="ECO:0000313" key="2">
    <source>
        <dbReference type="Proteomes" id="UP001596250"/>
    </source>
</evidence>
<dbReference type="SUPFAM" id="SSF53067">
    <property type="entry name" value="Actin-like ATPase domain"/>
    <property type="match status" value="2"/>
</dbReference>
<dbReference type="Gene3D" id="3.30.30.30">
    <property type="match status" value="1"/>
</dbReference>
<proteinExistence type="predicted"/>
<organism evidence="1 2">
    <name type="scientific">Marinicrinis lubricantis</name>
    <dbReference type="NCBI Taxonomy" id="2086470"/>
    <lineage>
        <taxon>Bacteria</taxon>
        <taxon>Bacillati</taxon>
        <taxon>Bacillota</taxon>
        <taxon>Bacilli</taxon>
        <taxon>Bacillales</taxon>
        <taxon>Paenibacillaceae</taxon>
    </lineage>
</organism>
<name>A0ABW1IN51_9BACL</name>
<dbReference type="EMBL" id="JBHSQV010000098">
    <property type="protein sequence ID" value="MFC5986444.1"/>
    <property type="molecule type" value="Genomic_DNA"/>
</dbReference>
<dbReference type="RefSeq" id="WP_379893776.1">
    <property type="nucleotide sequence ID" value="NZ_CBCSCT010000114.1"/>
</dbReference>
<evidence type="ECO:0000313" key="1">
    <source>
        <dbReference type="EMBL" id="MFC5986444.1"/>
    </source>
</evidence>
<dbReference type="Gene3D" id="3.90.640.10">
    <property type="entry name" value="Actin, Chain A, domain 4"/>
    <property type="match status" value="1"/>
</dbReference>
<dbReference type="PANTHER" id="PTHR42749:SF1">
    <property type="entry name" value="CELL SHAPE-DETERMINING PROTEIN MREB"/>
    <property type="match status" value="1"/>
</dbReference>
<dbReference type="Proteomes" id="UP001596250">
    <property type="component" value="Unassembled WGS sequence"/>
</dbReference>
<gene>
    <name evidence="1" type="ORF">ACFPXP_08380</name>
</gene>
<protein>
    <submittedName>
        <fullName evidence="1">Molecular chaperone</fullName>
    </submittedName>
</protein>
<comment type="caution">
    <text evidence="1">The sequence shown here is derived from an EMBL/GenBank/DDBJ whole genome shotgun (WGS) entry which is preliminary data.</text>
</comment>
<sequence length="882" mass="102466">MVYSYKIYNKPQKEERERATVLYTRDELQEMTTFQLRNICYKERLVDGLAHSLDREGLIRTILKYRSADTSLLIRSPKPGGIERLESALHKYLKTQLPDDGSIRVPAKILLYPGLRMDKLEQYRVETGGQLGESNVLLVNGQLEICAILNLEKDGQEGVYYLTAEKGHEIRRTPNKQYSLLFFRKQDSEYLYKTYYEDIPMPPVNLHYHKLAVPDLEIRDLEQTSAVLAIDFGTSNTTAGAYLDSRYVSNVCSNAVLNGLVKLGSINYVLFPDRTHKAVRWIEALPTMVSAADCSNPEEIRYDFGYDAMKYMKKNGYSGTASVCHGMKRWVNNYCKIEELTDGQGYSVSVKRGDILRAYLLYVVEMAEQQFKCRFKSLHISSPVKMKTQFAEMFKDILPEYDIQENQVLDEGMSVLFNTIAEQIDRGSYLEDEEYKALVIDCGGGTTDLSSCRFRITNSAISYKIDIQTTYENGDTNFGGNNITYRIVQYMKIVFADYYRNGRLTTDIDSLIDIPGNDIFRYVDEHGVDAVYDRFEACYREAEEVIPTRFTAYENRTRDEYQRVKSNFYFLWEIAEEMKKEFYRKTGILRNRFQLDSENKQEQDLKITAVDRWYLSIIEGSGFRAVYDFPDVVFNIKEINHLIKADIYETVRKFLDEFYRTGKLQEYSIIKLTGQSCRIDVFREALKEFVPGRSIEFKQKTEEDFTVPDLKLACLRGAIRYLSAKKTGTIEASITNHDPAVPYSVSAYTHMKEEIVLISSYERLNRIYGTISRPIGVAEVEFYLKGNDGKLRHRYVYHNEEHALTNVLYQDIYAMYGNKIPQDDTDSIMNGEMKFFVFASENNWGFHVVPVARQEEQLYLGRKKFYAFENDLSELDFFDGWK</sequence>
<reference evidence="2" key="1">
    <citation type="journal article" date="2019" name="Int. J. Syst. Evol. Microbiol.">
        <title>The Global Catalogue of Microorganisms (GCM) 10K type strain sequencing project: providing services to taxonomists for standard genome sequencing and annotation.</title>
        <authorList>
            <consortium name="The Broad Institute Genomics Platform"/>
            <consortium name="The Broad Institute Genome Sequencing Center for Infectious Disease"/>
            <person name="Wu L."/>
            <person name="Ma J."/>
        </authorList>
    </citation>
    <scope>NUCLEOTIDE SEQUENCE [LARGE SCALE GENOMIC DNA]</scope>
    <source>
        <strain evidence="2">CCM 8749</strain>
    </source>
</reference>
<accession>A0ABW1IN51</accession>
<dbReference type="InterPro" id="IPR043129">
    <property type="entry name" value="ATPase_NBD"/>
</dbReference>